<dbReference type="GO" id="GO:0003723">
    <property type="term" value="F:RNA binding"/>
    <property type="evidence" value="ECO:0007669"/>
    <property type="project" value="InterPro"/>
</dbReference>
<accession>A0A381Z6H7</accession>
<dbReference type="EMBL" id="UINC01020139">
    <property type="protein sequence ID" value="SVA84850.1"/>
    <property type="molecule type" value="Genomic_DNA"/>
</dbReference>
<dbReference type="GO" id="GO:0032299">
    <property type="term" value="C:ribonuclease H2 complex"/>
    <property type="evidence" value="ECO:0007669"/>
    <property type="project" value="TreeGrafter"/>
</dbReference>
<evidence type="ECO:0000256" key="12">
    <source>
        <dbReference type="ARBA" id="ARBA00022801"/>
    </source>
</evidence>
<dbReference type="NCBIfam" id="NF000595">
    <property type="entry name" value="PRK00015.1-3"/>
    <property type="match status" value="1"/>
</dbReference>
<dbReference type="InterPro" id="IPR022898">
    <property type="entry name" value="RNase_HII"/>
</dbReference>
<keyword evidence="11" id="KW-0255">Endonuclease</keyword>
<dbReference type="Gene3D" id="3.30.420.10">
    <property type="entry name" value="Ribonuclease H-like superfamily/Ribonuclease H"/>
    <property type="match status" value="1"/>
</dbReference>
<dbReference type="PANTHER" id="PTHR10954:SF18">
    <property type="entry name" value="RIBONUCLEASE HII"/>
    <property type="match status" value="1"/>
</dbReference>
<dbReference type="InterPro" id="IPR024567">
    <property type="entry name" value="RNase_HII/HIII_dom"/>
</dbReference>
<evidence type="ECO:0000256" key="8">
    <source>
        <dbReference type="ARBA" id="ARBA00022490"/>
    </source>
</evidence>
<evidence type="ECO:0000256" key="10">
    <source>
        <dbReference type="ARBA" id="ARBA00022723"/>
    </source>
</evidence>
<evidence type="ECO:0000256" key="2">
    <source>
        <dbReference type="ARBA" id="ARBA00001936"/>
    </source>
</evidence>
<evidence type="ECO:0000256" key="9">
    <source>
        <dbReference type="ARBA" id="ARBA00022722"/>
    </source>
</evidence>
<dbReference type="Pfam" id="PF01351">
    <property type="entry name" value="RNase_HII"/>
    <property type="match status" value="1"/>
</dbReference>
<evidence type="ECO:0000313" key="15">
    <source>
        <dbReference type="EMBL" id="SVA84850.1"/>
    </source>
</evidence>
<dbReference type="InterPro" id="IPR012337">
    <property type="entry name" value="RNaseH-like_sf"/>
</dbReference>
<dbReference type="GO" id="GO:0006298">
    <property type="term" value="P:mismatch repair"/>
    <property type="evidence" value="ECO:0007669"/>
    <property type="project" value="TreeGrafter"/>
</dbReference>
<comment type="catalytic activity">
    <reaction evidence="1">
        <text>Endonucleolytic cleavage to 5'-phosphomonoester.</text>
        <dbReference type="EC" id="3.1.26.4"/>
    </reaction>
</comment>
<dbReference type="InterPro" id="IPR036397">
    <property type="entry name" value="RNaseH_sf"/>
</dbReference>
<comment type="subcellular location">
    <subcellularLocation>
        <location evidence="4">Cytoplasm</location>
    </subcellularLocation>
</comment>
<comment type="similarity">
    <text evidence="5">Belongs to the RNase HII family.</text>
</comment>
<evidence type="ECO:0000256" key="6">
    <source>
        <dbReference type="ARBA" id="ARBA00012180"/>
    </source>
</evidence>
<dbReference type="PANTHER" id="PTHR10954">
    <property type="entry name" value="RIBONUCLEASE H2 SUBUNIT A"/>
    <property type="match status" value="1"/>
</dbReference>
<protein>
    <recommendedName>
        <fullName evidence="7">Ribonuclease HII</fullName>
        <ecNumber evidence="6">3.1.26.4</ecNumber>
    </recommendedName>
</protein>
<evidence type="ECO:0000259" key="14">
    <source>
        <dbReference type="PROSITE" id="PS51975"/>
    </source>
</evidence>
<evidence type="ECO:0000256" key="4">
    <source>
        <dbReference type="ARBA" id="ARBA00004496"/>
    </source>
</evidence>
<keyword evidence="9" id="KW-0540">Nuclease</keyword>
<keyword evidence="8" id="KW-0963">Cytoplasm</keyword>
<comment type="cofactor">
    <cofactor evidence="2">
        <name>Mn(2+)</name>
        <dbReference type="ChEBI" id="CHEBI:29035"/>
    </cofactor>
</comment>
<evidence type="ECO:0000256" key="7">
    <source>
        <dbReference type="ARBA" id="ARBA00019179"/>
    </source>
</evidence>
<dbReference type="SUPFAM" id="SSF53098">
    <property type="entry name" value="Ribonuclease H-like"/>
    <property type="match status" value="1"/>
</dbReference>
<keyword evidence="13" id="KW-0464">Manganese</keyword>
<dbReference type="GO" id="GO:0046872">
    <property type="term" value="F:metal ion binding"/>
    <property type="evidence" value="ECO:0007669"/>
    <property type="project" value="UniProtKB-KW"/>
</dbReference>
<dbReference type="CDD" id="cd07182">
    <property type="entry name" value="RNase_HII_bacteria_HII_like"/>
    <property type="match status" value="1"/>
</dbReference>
<dbReference type="GO" id="GO:0043137">
    <property type="term" value="P:DNA replication, removal of RNA primer"/>
    <property type="evidence" value="ECO:0007669"/>
    <property type="project" value="TreeGrafter"/>
</dbReference>
<keyword evidence="12" id="KW-0378">Hydrolase</keyword>
<sequence>VPAASRSLSARPFAGRTVEKELRRRGFSRVAGVDEAGRGCLAGPVVAAAVVLSPRDRLIGLRDSKLLTARARERLYGEILRECLSWAVGVQEPEVIDRINIHQASLMAMRIAVGGLTPPPDYVIVDAFQIPGILIPQRGIVRGDRQCAAIAAASIVAKVTRDRQMVQLHEEDPRYGFDRHKGYATAAHLSALAKHGYSEAHRRSFRPVSLFDNIK</sequence>
<evidence type="ECO:0000256" key="11">
    <source>
        <dbReference type="ARBA" id="ARBA00022759"/>
    </source>
</evidence>
<dbReference type="InterPro" id="IPR001352">
    <property type="entry name" value="RNase_HII/HIII"/>
</dbReference>
<dbReference type="EC" id="3.1.26.4" evidence="6"/>
<organism evidence="15">
    <name type="scientific">marine metagenome</name>
    <dbReference type="NCBI Taxonomy" id="408172"/>
    <lineage>
        <taxon>unclassified sequences</taxon>
        <taxon>metagenomes</taxon>
        <taxon>ecological metagenomes</taxon>
    </lineage>
</organism>
<feature type="domain" description="RNase H type-2" evidence="14">
    <location>
        <begin position="28"/>
        <end position="215"/>
    </location>
</feature>
<feature type="non-terminal residue" evidence="15">
    <location>
        <position position="1"/>
    </location>
</feature>
<dbReference type="HAMAP" id="MF_00052_B">
    <property type="entry name" value="RNase_HII_B"/>
    <property type="match status" value="1"/>
</dbReference>
<evidence type="ECO:0000256" key="3">
    <source>
        <dbReference type="ARBA" id="ARBA00001946"/>
    </source>
</evidence>
<name>A0A381Z6H7_9ZZZZ</name>
<proteinExistence type="inferred from homology"/>
<dbReference type="GO" id="GO:0005737">
    <property type="term" value="C:cytoplasm"/>
    <property type="evidence" value="ECO:0007669"/>
    <property type="project" value="UniProtKB-SubCell"/>
</dbReference>
<evidence type="ECO:0000256" key="13">
    <source>
        <dbReference type="ARBA" id="ARBA00023211"/>
    </source>
</evidence>
<reference evidence="15" key="1">
    <citation type="submission" date="2018-05" db="EMBL/GenBank/DDBJ databases">
        <authorList>
            <person name="Lanie J.A."/>
            <person name="Ng W.-L."/>
            <person name="Kazmierczak K.M."/>
            <person name="Andrzejewski T.M."/>
            <person name="Davidsen T.M."/>
            <person name="Wayne K.J."/>
            <person name="Tettelin H."/>
            <person name="Glass J.I."/>
            <person name="Rusch D."/>
            <person name="Podicherti R."/>
            <person name="Tsui H.-C.T."/>
            <person name="Winkler M.E."/>
        </authorList>
    </citation>
    <scope>NUCLEOTIDE SEQUENCE</scope>
</reference>
<dbReference type="GO" id="GO:0004523">
    <property type="term" value="F:RNA-DNA hybrid ribonuclease activity"/>
    <property type="evidence" value="ECO:0007669"/>
    <property type="project" value="UniProtKB-EC"/>
</dbReference>
<comment type="cofactor">
    <cofactor evidence="3">
        <name>Mg(2+)</name>
        <dbReference type="ChEBI" id="CHEBI:18420"/>
    </cofactor>
</comment>
<gene>
    <name evidence="15" type="ORF">METZ01_LOCUS137704</name>
</gene>
<evidence type="ECO:0000256" key="5">
    <source>
        <dbReference type="ARBA" id="ARBA00007383"/>
    </source>
</evidence>
<keyword evidence="10" id="KW-0479">Metal-binding</keyword>
<dbReference type="AlphaFoldDB" id="A0A381Z6H7"/>
<evidence type="ECO:0000256" key="1">
    <source>
        <dbReference type="ARBA" id="ARBA00000077"/>
    </source>
</evidence>
<dbReference type="PROSITE" id="PS51975">
    <property type="entry name" value="RNASE_H_2"/>
    <property type="match status" value="1"/>
</dbReference>